<keyword evidence="5" id="KW-1185">Reference proteome</keyword>
<dbReference type="PANTHER" id="PTHR35936">
    <property type="entry name" value="MEMBRANE-BOUND LYTIC MUREIN TRANSGLYCOSYLASE F"/>
    <property type="match status" value="1"/>
</dbReference>
<dbReference type="Proteomes" id="UP000749559">
    <property type="component" value="Unassembled WGS sequence"/>
</dbReference>
<name>A0A8S4Q4J1_OWEFU</name>
<dbReference type="AlphaFoldDB" id="A0A8S4Q4J1"/>
<evidence type="ECO:0000256" key="1">
    <source>
        <dbReference type="ARBA" id="ARBA00022729"/>
    </source>
</evidence>
<proteinExistence type="predicted"/>
<keyword evidence="2" id="KW-1133">Transmembrane helix</keyword>
<feature type="transmembrane region" description="Helical" evidence="2">
    <location>
        <begin position="12"/>
        <end position="29"/>
    </location>
</feature>
<dbReference type="OrthoDB" id="5984008at2759"/>
<evidence type="ECO:0000256" key="2">
    <source>
        <dbReference type="SAM" id="Phobius"/>
    </source>
</evidence>
<reference evidence="4" key="1">
    <citation type="submission" date="2022-03" db="EMBL/GenBank/DDBJ databases">
        <authorList>
            <person name="Martin C."/>
        </authorList>
    </citation>
    <scope>NUCLEOTIDE SEQUENCE</scope>
</reference>
<dbReference type="InterPro" id="IPR001638">
    <property type="entry name" value="Solute-binding_3/MltF_N"/>
</dbReference>
<organism evidence="4 5">
    <name type="scientific">Owenia fusiformis</name>
    <name type="common">Polychaete worm</name>
    <dbReference type="NCBI Taxonomy" id="6347"/>
    <lineage>
        <taxon>Eukaryota</taxon>
        <taxon>Metazoa</taxon>
        <taxon>Spiralia</taxon>
        <taxon>Lophotrochozoa</taxon>
        <taxon>Annelida</taxon>
        <taxon>Polychaeta</taxon>
        <taxon>Sedentaria</taxon>
        <taxon>Canalipalpata</taxon>
        <taxon>Sabellida</taxon>
        <taxon>Oweniida</taxon>
        <taxon>Oweniidae</taxon>
        <taxon>Owenia</taxon>
    </lineage>
</organism>
<keyword evidence="1" id="KW-0732">Signal</keyword>
<dbReference type="Gene3D" id="3.40.190.10">
    <property type="entry name" value="Periplasmic binding protein-like II"/>
    <property type="match status" value="2"/>
</dbReference>
<keyword evidence="2" id="KW-0472">Membrane</keyword>
<evidence type="ECO:0000313" key="4">
    <source>
        <dbReference type="EMBL" id="CAH1801172.1"/>
    </source>
</evidence>
<dbReference type="PANTHER" id="PTHR35936:SF19">
    <property type="entry name" value="AMINO-ACID-BINDING PROTEIN YXEM-RELATED"/>
    <property type="match status" value="1"/>
</dbReference>
<dbReference type="EMBL" id="CAIIXF020000012">
    <property type="protein sequence ID" value="CAH1801172.1"/>
    <property type="molecule type" value="Genomic_DNA"/>
</dbReference>
<feature type="non-terminal residue" evidence="4">
    <location>
        <position position="1"/>
    </location>
</feature>
<evidence type="ECO:0000313" key="5">
    <source>
        <dbReference type="Proteomes" id="UP000749559"/>
    </source>
</evidence>
<keyword evidence="2" id="KW-0812">Transmembrane</keyword>
<accession>A0A8S4Q4J1</accession>
<feature type="domain" description="Solute-binding protein family 3/N-terminal" evidence="3">
    <location>
        <begin position="38"/>
        <end position="248"/>
    </location>
</feature>
<evidence type="ECO:0000259" key="3">
    <source>
        <dbReference type="SMART" id="SM00062"/>
    </source>
</evidence>
<gene>
    <name evidence="4" type="ORF">OFUS_LOCUS24987</name>
</gene>
<sequence length="260" mass="28759">KVKKRDVIVKCMYMYFVISVSFSSTHWRMQECIKHGDVDGELKGFDLDLSNAVCRVAGKKCTYIYRICNSNSADGKFLPGKALETGEVDGCLGNVITPEREEVFDFSRAYFKTSSNFFVPPGNPRGFSPENIEGKRIVFFNATYTNMDCLKRLGLNGAVPLVESGSLSDVKTKVLEGNADALFAPRTTIPGVERVPGQYNCASGAGVMVLKGNADIPTWWNRAFQIVVESGEYKRICDSVAIKYGGYPVRCFDFQTNVIG</sequence>
<dbReference type="SUPFAM" id="SSF53850">
    <property type="entry name" value="Periplasmic binding protein-like II"/>
    <property type="match status" value="1"/>
</dbReference>
<dbReference type="Pfam" id="PF00497">
    <property type="entry name" value="SBP_bac_3"/>
    <property type="match status" value="1"/>
</dbReference>
<protein>
    <recommendedName>
        <fullName evidence="3">Solute-binding protein family 3/N-terminal domain-containing protein</fullName>
    </recommendedName>
</protein>
<comment type="caution">
    <text evidence="4">The sequence shown here is derived from an EMBL/GenBank/DDBJ whole genome shotgun (WGS) entry which is preliminary data.</text>
</comment>
<dbReference type="SMART" id="SM00062">
    <property type="entry name" value="PBPb"/>
    <property type="match status" value="1"/>
</dbReference>